<protein>
    <submittedName>
        <fullName evidence="2">Uncharacterized protein</fullName>
    </submittedName>
</protein>
<sequence>MSAHPFLTSQAAYLPQASAAVYSHSRHGSTTSLDSMSSGTTTSTTYTHHSSSSQSPINRDCLLWMQRESTRCHVFGSVANRGRGLSREQRAESRKREEEQRLMQEEEMALKKSEKRRGRWF</sequence>
<dbReference type="RefSeq" id="XP_018990915.1">
    <property type="nucleotide sequence ID" value="XM_019140940.1"/>
</dbReference>
<gene>
    <name evidence="2" type="ORF">L202_06451</name>
</gene>
<feature type="compositionally biased region" description="Low complexity" evidence="1">
    <location>
        <begin position="29"/>
        <end position="55"/>
    </location>
</feature>
<keyword evidence="3" id="KW-1185">Reference proteome</keyword>
<accession>A0A1E3HGL8</accession>
<dbReference type="GeneID" id="30157760"/>
<dbReference type="Proteomes" id="UP000094065">
    <property type="component" value="Unassembled WGS sequence"/>
</dbReference>
<reference evidence="2 3" key="1">
    <citation type="submission" date="2016-06" db="EMBL/GenBank/DDBJ databases">
        <title>Evolution of pathogenesis and genome organization in the Tremellales.</title>
        <authorList>
            <person name="Cuomo C."/>
            <person name="Litvintseva A."/>
            <person name="Heitman J."/>
            <person name="Chen Y."/>
            <person name="Sun S."/>
            <person name="Springer D."/>
            <person name="Dromer F."/>
            <person name="Young S."/>
            <person name="Zeng Q."/>
            <person name="Chapman S."/>
            <person name="Gujja S."/>
            <person name="Saif S."/>
            <person name="Birren B."/>
        </authorList>
    </citation>
    <scope>NUCLEOTIDE SEQUENCE [LARGE SCALE GENOMIC DNA]</scope>
    <source>
        <strain evidence="2 3">CBS 6039</strain>
    </source>
</reference>
<feature type="compositionally biased region" description="Basic and acidic residues" evidence="1">
    <location>
        <begin position="85"/>
        <end position="112"/>
    </location>
</feature>
<evidence type="ECO:0000313" key="2">
    <source>
        <dbReference type="EMBL" id="ODN75265.1"/>
    </source>
</evidence>
<evidence type="ECO:0000313" key="3">
    <source>
        <dbReference type="Proteomes" id="UP000094065"/>
    </source>
</evidence>
<comment type="caution">
    <text evidence="2">The sequence shown here is derived from an EMBL/GenBank/DDBJ whole genome shotgun (WGS) entry which is preliminary data.</text>
</comment>
<organism evidence="2 3">
    <name type="scientific">Cryptococcus amylolentus CBS 6039</name>
    <dbReference type="NCBI Taxonomy" id="1295533"/>
    <lineage>
        <taxon>Eukaryota</taxon>
        <taxon>Fungi</taxon>
        <taxon>Dikarya</taxon>
        <taxon>Basidiomycota</taxon>
        <taxon>Agaricomycotina</taxon>
        <taxon>Tremellomycetes</taxon>
        <taxon>Tremellales</taxon>
        <taxon>Cryptococcaceae</taxon>
        <taxon>Cryptococcus</taxon>
    </lineage>
</organism>
<feature type="region of interest" description="Disordered" evidence="1">
    <location>
        <begin position="20"/>
        <end position="56"/>
    </location>
</feature>
<dbReference type="OrthoDB" id="2565040at2759"/>
<evidence type="ECO:0000256" key="1">
    <source>
        <dbReference type="SAM" id="MobiDB-lite"/>
    </source>
</evidence>
<feature type="region of interest" description="Disordered" evidence="1">
    <location>
        <begin position="80"/>
        <end position="121"/>
    </location>
</feature>
<dbReference type="AlphaFoldDB" id="A0A1E3HGL8"/>
<dbReference type="EMBL" id="AWGJ01000010">
    <property type="protein sequence ID" value="ODN75265.1"/>
    <property type="molecule type" value="Genomic_DNA"/>
</dbReference>
<name>A0A1E3HGL8_9TREE</name>
<proteinExistence type="predicted"/>